<gene>
    <name evidence="11" type="primary">tatAy_1</name>
    <name evidence="9" type="synonym">tatA</name>
    <name evidence="11" type="ORF">SAMEA104719789_00233</name>
</gene>
<keyword evidence="6 9" id="KW-1133">Transmembrane helix</keyword>
<dbReference type="RefSeq" id="WP_119057185.1">
    <property type="nucleotide sequence ID" value="NZ_OX579588.1"/>
</dbReference>
<dbReference type="AlphaFoldDB" id="A0A383TVE7"/>
<keyword evidence="2 9" id="KW-0813">Transport</keyword>
<dbReference type="GO" id="GO:0033281">
    <property type="term" value="C:TAT protein transport complex"/>
    <property type="evidence" value="ECO:0007669"/>
    <property type="project" value="UniProtKB-UniRule"/>
</dbReference>
<feature type="region of interest" description="Disordered" evidence="10">
    <location>
        <begin position="46"/>
        <end position="66"/>
    </location>
</feature>
<dbReference type="InterPro" id="IPR003369">
    <property type="entry name" value="TatA/B/E"/>
</dbReference>
<reference evidence="11 12" key="1">
    <citation type="submission" date="2018-09" db="EMBL/GenBank/DDBJ databases">
        <authorList>
            <consortium name="Pathogen Informatics"/>
        </authorList>
    </citation>
    <scope>NUCLEOTIDE SEQUENCE [LARGE SCALE GENOMIC DNA]</scope>
    <source>
        <strain evidence="11 12">OH-22767</strain>
    </source>
</reference>
<dbReference type="InterPro" id="IPR006312">
    <property type="entry name" value="TatA/E"/>
</dbReference>
<dbReference type="Proteomes" id="UP000262142">
    <property type="component" value="Unassembled WGS sequence"/>
</dbReference>
<comment type="similarity">
    <text evidence="9">Belongs to the TatA/E family.</text>
</comment>
<dbReference type="EMBL" id="UNSC01000001">
    <property type="protein sequence ID" value="SZD71139.1"/>
    <property type="molecule type" value="Genomic_DNA"/>
</dbReference>
<evidence type="ECO:0000256" key="8">
    <source>
        <dbReference type="ARBA" id="ARBA00023136"/>
    </source>
</evidence>
<dbReference type="PANTHER" id="PTHR42982">
    <property type="entry name" value="SEC-INDEPENDENT PROTEIN TRANSLOCASE PROTEIN TATA"/>
    <property type="match status" value="1"/>
</dbReference>
<dbReference type="GO" id="GO:0043953">
    <property type="term" value="P:protein transport by the Tat complex"/>
    <property type="evidence" value="ECO:0007669"/>
    <property type="project" value="UniProtKB-UniRule"/>
</dbReference>
<evidence type="ECO:0000256" key="5">
    <source>
        <dbReference type="ARBA" id="ARBA00022927"/>
    </source>
</evidence>
<dbReference type="GO" id="GO:0008320">
    <property type="term" value="F:protein transmembrane transporter activity"/>
    <property type="evidence" value="ECO:0007669"/>
    <property type="project" value="UniProtKB-UniRule"/>
</dbReference>
<dbReference type="PANTHER" id="PTHR42982:SF1">
    <property type="entry name" value="SEC-INDEPENDENT PROTEIN TRANSLOCASE PROTEIN TATA"/>
    <property type="match status" value="1"/>
</dbReference>
<comment type="function">
    <text evidence="9">Part of the twin-arginine translocation (Tat) system that transports large folded proteins containing a characteristic twin-arginine motif in their signal peptide across membranes. TatA could form the protein-conducting channel of the Tat system.</text>
</comment>
<feature type="transmembrane region" description="Helical" evidence="9">
    <location>
        <begin position="6"/>
        <end position="26"/>
    </location>
</feature>
<sequence>MISTIFLGAFGPWQIAALVILALLLFGGKKIPELMRGLGSGIKEFKDATKEDEKSEKKEEINNPNL</sequence>
<evidence type="ECO:0000256" key="1">
    <source>
        <dbReference type="ARBA" id="ARBA00004162"/>
    </source>
</evidence>
<keyword evidence="3 9" id="KW-1003">Cell membrane</keyword>
<keyword evidence="7 9" id="KW-0811">Translocation</keyword>
<evidence type="ECO:0000313" key="12">
    <source>
        <dbReference type="Proteomes" id="UP000262142"/>
    </source>
</evidence>
<dbReference type="HAMAP" id="MF_00236">
    <property type="entry name" value="TatA_E"/>
    <property type="match status" value="1"/>
</dbReference>
<evidence type="ECO:0000256" key="10">
    <source>
        <dbReference type="SAM" id="MobiDB-lite"/>
    </source>
</evidence>
<evidence type="ECO:0000256" key="2">
    <source>
        <dbReference type="ARBA" id="ARBA00022448"/>
    </source>
</evidence>
<accession>A0A383TVE7</accession>
<protein>
    <recommendedName>
        <fullName evidence="9">Sec-independent protein translocase protein TatA</fullName>
    </recommendedName>
</protein>
<evidence type="ECO:0000256" key="6">
    <source>
        <dbReference type="ARBA" id="ARBA00022989"/>
    </source>
</evidence>
<evidence type="ECO:0000256" key="9">
    <source>
        <dbReference type="HAMAP-Rule" id="MF_00236"/>
    </source>
</evidence>
<organism evidence="11 12">
    <name type="scientific">Candidatus Ornithobacterium hominis</name>
    <dbReference type="NCBI Taxonomy" id="2497989"/>
    <lineage>
        <taxon>Bacteria</taxon>
        <taxon>Pseudomonadati</taxon>
        <taxon>Bacteroidota</taxon>
        <taxon>Flavobacteriia</taxon>
        <taxon>Flavobacteriales</taxon>
        <taxon>Weeksellaceae</taxon>
        <taxon>Ornithobacterium</taxon>
    </lineage>
</organism>
<evidence type="ECO:0000256" key="3">
    <source>
        <dbReference type="ARBA" id="ARBA00022475"/>
    </source>
</evidence>
<keyword evidence="4 9" id="KW-0812">Transmembrane</keyword>
<keyword evidence="5 9" id="KW-0653">Protein transport</keyword>
<name>A0A383TVE7_9FLAO</name>
<comment type="subcellular location">
    <subcellularLocation>
        <location evidence="1 9">Cell membrane</location>
        <topology evidence="1 9">Single-pass membrane protein</topology>
    </subcellularLocation>
</comment>
<dbReference type="NCBIfam" id="TIGR01411">
    <property type="entry name" value="tatAE"/>
    <property type="match status" value="1"/>
</dbReference>
<evidence type="ECO:0000313" key="11">
    <source>
        <dbReference type="EMBL" id="SZD71139.1"/>
    </source>
</evidence>
<evidence type="ECO:0000256" key="4">
    <source>
        <dbReference type="ARBA" id="ARBA00022692"/>
    </source>
</evidence>
<dbReference type="Gene3D" id="1.20.5.3310">
    <property type="match status" value="1"/>
</dbReference>
<keyword evidence="12" id="KW-1185">Reference proteome</keyword>
<keyword evidence="8 9" id="KW-0472">Membrane</keyword>
<evidence type="ECO:0000256" key="7">
    <source>
        <dbReference type="ARBA" id="ARBA00023010"/>
    </source>
</evidence>
<comment type="subunit">
    <text evidence="9">Forms a complex with TatC.</text>
</comment>
<proteinExistence type="inferred from homology"/>
<dbReference type="Pfam" id="PF02416">
    <property type="entry name" value="TatA_B_E"/>
    <property type="match status" value="1"/>
</dbReference>